<feature type="domain" description="Hemerythrin-like" evidence="5">
    <location>
        <begin position="16"/>
        <end position="128"/>
    </location>
</feature>
<dbReference type="Pfam" id="PF01814">
    <property type="entry name" value="Hemerythrin"/>
    <property type="match status" value="1"/>
</dbReference>
<dbReference type="InterPro" id="IPR012312">
    <property type="entry name" value="Hemerythrin-like"/>
</dbReference>
<evidence type="ECO:0000313" key="7">
    <source>
        <dbReference type="Proteomes" id="UP001181355"/>
    </source>
</evidence>
<dbReference type="SUPFAM" id="SSF47188">
    <property type="entry name" value="Hemerythrin-like"/>
    <property type="match status" value="1"/>
</dbReference>
<dbReference type="InterPro" id="IPR016131">
    <property type="entry name" value="Haemerythrin_Fe_BS"/>
</dbReference>
<evidence type="ECO:0000259" key="5">
    <source>
        <dbReference type="Pfam" id="PF01814"/>
    </source>
</evidence>
<gene>
    <name evidence="6" type="ORF">RF679_05575</name>
</gene>
<dbReference type="PANTHER" id="PTHR37164:SF1">
    <property type="entry name" value="BACTERIOHEMERYTHRIN"/>
    <property type="match status" value="1"/>
</dbReference>
<dbReference type="PANTHER" id="PTHR37164">
    <property type="entry name" value="BACTERIOHEMERYTHRIN"/>
    <property type="match status" value="1"/>
</dbReference>
<comment type="similarity">
    <text evidence="1">Belongs to the hemerythrin family.</text>
</comment>
<reference evidence="6" key="1">
    <citation type="submission" date="2023-09" db="EMBL/GenBank/DDBJ databases">
        <title>Undibacterium sp. 20NA77.5 isolated from freshwater.</title>
        <authorList>
            <person name="Le V."/>
            <person name="Ko S.-R."/>
            <person name="Ahn C.-Y."/>
            <person name="Oh H.-M."/>
        </authorList>
    </citation>
    <scope>NUCLEOTIDE SEQUENCE</scope>
    <source>
        <strain evidence="6">20NA77.5</strain>
    </source>
</reference>
<dbReference type="PROSITE" id="PS00550">
    <property type="entry name" value="HEMERYTHRINS"/>
    <property type="match status" value="1"/>
</dbReference>
<evidence type="ECO:0000313" key="6">
    <source>
        <dbReference type="EMBL" id="WMW81749.1"/>
    </source>
</evidence>
<proteinExistence type="inferred from homology"/>
<evidence type="ECO:0000256" key="1">
    <source>
        <dbReference type="ARBA" id="ARBA00010587"/>
    </source>
</evidence>
<keyword evidence="3" id="KW-0479">Metal-binding</keyword>
<evidence type="ECO:0000256" key="2">
    <source>
        <dbReference type="ARBA" id="ARBA00022621"/>
    </source>
</evidence>
<protein>
    <submittedName>
        <fullName evidence="6">Bacteriohemerythrin</fullName>
    </submittedName>
</protein>
<dbReference type="Gene3D" id="1.20.120.50">
    <property type="entry name" value="Hemerythrin-like"/>
    <property type="match status" value="1"/>
</dbReference>
<organism evidence="6 7">
    <name type="scientific">Undibacterium cyanobacteriorum</name>
    <dbReference type="NCBI Taxonomy" id="3073561"/>
    <lineage>
        <taxon>Bacteria</taxon>
        <taxon>Pseudomonadati</taxon>
        <taxon>Pseudomonadota</taxon>
        <taxon>Betaproteobacteria</taxon>
        <taxon>Burkholderiales</taxon>
        <taxon>Oxalobacteraceae</taxon>
        <taxon>Undibacterium</taxon>
    </lineage>
</organism>
<evidence type="ECO:0000256" key="3">
    <source>
        <dbReference type="ARBA" id="ARBA00022723"/>
    </source>
</evidence>
<keyword evidence="7" id="KW-1185">Reference proteome</keyword>
<dbReference type="InterPro" id="IPR050669">
    <property type="entry name" value="Hemerythrin"/>
</dbReference>
<name>A0ABY9RKK8_9BURK</name>
<keyword evidence="2" id="KW-0561">Oxygen transport</keyword>
<dbReference type="Proteomes" id="UP001181355">
    <property type="component" value="Chromosome"/>
</dbReference>
<dbReference type="InterPro" id="IPR012827">
    <property type="entry name" value="Hemerythrin_metal-bd"/>
</dbReference>
<keyword evidence="4" id="KW-0408">Iron</keyword>
<evidence type="ECO:0000256" key="4">
    <source>
        <dbReference type="ARBA" id="ARBA00023004"/>
    </source>
</evidence>
<dbReference type="EMBL" id="CP133720">
    <property type="protein sequence ID" value="WMW81749.1"/>
    <property type="molecule type" value="Genomic_DNA"/>
</dbReference>
<dbReference type="NCBIfam" id="NF033749">
    <property type="entry name" value="bact_hemeryth"/>
    <property type="match status" value="1"/>
</dbReference>
<dbReference type="NCBIfam" id="TIGR02481">
    <property type="entry name" value="hemeryth_dom"/>
    <property type="match status" value="1"/>
</dbReference>
<dbReference type="CDD" id="cd12107">
    <property type="entry name" value="Hemerythrin"/>
    <property type="match status" value="1"/>
</dbReference>
<keyword evidence="2" id="KW-0813">Transport</keyword>
<dbReference type="InterPro" id="IPR035938">
    <property type="entry name" value="Hemerythrin-like_sf"/>
</dbReference>
<sequence>MNFFEWNQQLSVGNPQIDADHQTLIGLVNEFGDTAAKHPDATQLERILQKLIEYTSTHFEREETLMREIGYAKTREHLNQHAKLLARVHDLQKEMQLGRISIAIETAELLRFWLTSHIMLSDRDLAEAIHSRAA</sequence>
<accession>A0ABY9RKK8</accession>
<dbReference type="RefSeq" id="WP_309483227.1">
    <property type="nucleotide sequence ID" value="NZ_CP133720.1"/>
</dbReference>